<organism evidence="2 3">
    <name type="scientific">Diplogelasinospora grovesii</name>
    <dbReference type="NCBI Taxonomy" id="303347"/>
    <lineage>
        <taxon>Eukaryota</taxon>
        <taxon>Fungi</taxon>
        <taxon>Dikarya</taxon>
        <taxon>Ascomycota</taxon>
        <taxon>Pezizomycotina</taxon>
        <taxon>Sordariomycetes</taxon>
        <taxon>Sordariomycetidae</taxon>
        <taxon>Sordariales</taxon>
        <taxon>Diplogelasinosporaceae</taxon>
        <taxon>Diplogelasinospora</taxon>
    </lineage>
</organism>
<evidence type="ECO:0000313" key="2">
    <source>
        <dbReference type="EMBL" id="KAK3936355.1"/>
    </source>
</evidence>
<feature type="chain" id="PRO_5042873854" evidence="1">
    <location>
        <begin position="17"/>
        <end position="161"/>
    </location>
</feature>
<reference evidence="3" key="1">
    <citation type="journal article" date="2023" name="Mol. Phylogenet. Evol.">
        <title>Genome-scale phylogeny and comparative genomics of the fungal order Sordariales.</title>
        <authorList>
            <person name="Hensen N."/>
            <person name="Bonometti L."/>
            <person name="Westerberg I."/>
            <person name="Brannstrom I.O."/>
            <person name="Guillou S."/>
            <person name="Cros-Aarteil S."/>
            <person name="Calhoun S."/>
            <person name="Haridas S."/>
            <person name="Kuo A."/>
            <person name="Mondo S."/>
            <person name="Pangilinan J."/>
            <person name="Riley R."/>
            <person name="LaButti K."/>
            <person name="Andreopoulos B."/>
            <person name="Lipzen A."/>
            <person name="Chen C."/>
            <person name="Yan M."/>
            <person name="Daum C."/>
            <person name="Ng V."/>
            <person name="Clum A."/>
            <person name="Steindorff A."/>
            <person name="Ohm R.A."/>
            <person name="Martin F."/>
            <person name="Silar P."/>
            <person name="Natvig D.O."/>
            <person name="Lalanne C."/>
            <person name="Gautier V."/>
            <person name="Ament-Velasquez S.L."/>
            <person name="Kruys A."/>
            <person name="Hutchinson M.I."/>
            <person name="Powell A.J."/>
            <person name="Barry K."/>
            <person name="Miller A.N."/>
            <person name="Grigoriev I.V."/>
            <person name="Debuchy R."/>
            <person name="Gladieux P."/>
            <person name="Hiltunen Thoren M."/>
            <person name="Johannesson H."/>
        </authorList>
    </citation>
    <scope>NUCLEOTIDE SEQUENCE [LARGE SCALE GENOMIC DNA]</scope>
    <source>
        <strain evidence="3">CBS 340.73</strain>
    </source>
</reference>
<name>A0AAN6MZG0_9PEZI</name>
<proteinExistence type="predicted"/>
<dbReference type="AlphaFoldDB" id="A0AAN6MZG0"/>
<accession>A0AAN6MZG0</accession>
<feature type="signal peptide" evidence="1">
    <location>
        <begin position="1"/>
        <end position="16"/>
    </location>
</feature>
<keyword evidence="1" id="KW-0732">Signal</keyword>
<sequence>MKSLGVLASVLAVVSAASVLPRNVQFPAGAVVTNIAAADIPEVIRNGTVSAENVASLSKRATIGVFLCTDANFQGHCVHIVSPTNVCVPLGSDLNDQVSSVGPDQDAGDCRFNFDAGCTDDNGCLHFDTSFPGIADLNTQSHFVCGVNNPNDKVTSYQCFG</sequence>
<dbReference type="EMBL" id="MU853886">
    <property type="protein sequence ID" value="KAK3936355.1"/>
    <property type="molecule type" value="Genomic_DNA"/>
</dbReference>
<protein>
    <submittedName>
        <fullName evidence="2">Uncharacterized protein</fullName>
    </submittedName>
</protein>
<dbReference type="Proteomes" id="UP001303473">
    <property type="component" value="Unassembled WGS sequence"/>
</dbReference>
<comment type="caution">
    <text evidence="2">The sequence shown here is derived from an EMBL/GenBank/DDBJ whole genome shotgun (WGS) entry which is preliminary data.</text>
</comment>
<evidence type="ECO:0000256" key="1">
    <source>
        <dbReference type="SAM" id="SignalP"/>
    </source>
</evidence>
<keyword evidence="3" id="KW-1185">Reference proteome</keyword>
<gene>
    <name evidence="2" type="ORF">QBC46DRAFT_419446</name>
</gene>
<evidence type="ECO:0000313" key="3">
    <source>
        <dbReference type="Proteomes" id="UP001303473"/>
    </source>
</evidence>